<dbReference type="STRING" id="273678.RS84_02740"/>
<reference evidence="1 2" key="1">
    <citation type="submission" date="2015-02" db="EMBL/GenBank/DDBJ databases">
        <title>Draft genome sequences of ten Microbacterium spp. with emphasis on heavy metal contaminated environments.</title>
        <authorList>
            <person name="Corretto E."/>
        </authorList>
    </citation>
    <scope>NUCLEOTIDE SEQUENCE [LARGE SCALE GENOMIC DNA]</scope>
    <source>
        <strain evidence="1 2">SA35</strain>
    </source>
</reference>
<organism evidence="1 2">
    <name type="scientific">Microbacterium hydrocarbonoxydans</name>
    <dbReference type="NCBI Taxonomy" id="273678"/>
    <lineage>
        <taxon>Bacteria</taxon>
        <taxon>Bacillati</taxon>
        <taxon>Actinomycetota</taxon>
        <taxon>Actinomycetes</taxon>
        <taxon>Micrococcales</taxon>
        <taxon>Microbacteriaceae</taxon>
        <taxon>Microbacterium</taxon>
    </lineage>
</organism>
<protein>
    <submittedName>
        <fullName evidence="1">Uncharacterized protein</fullName>
    </submittedName>
</protein>
<name>A0A0M2HNS5_9MICO</name>
<dbReference type="RefSeq" id="WP_045258354.1">
    <property type="nucleotide sequence ID" value="NZ_JYJB01000010.1"/>
</dbReference>
<accession>A0A0M2HNS5</accession>
<gene>
    <name evidence="1" type="ORF">RS84_02740</name>
</gene>
<keyword evidence="2" id="KW-1185">Reference proteome</keyword>
<dbReference type="OrthoDB" id="5076396at2"/>
<evidence type="ECO:0000313" key="1">
    <source>
        <dbReference type="EMBL" id="KJL46117.1"/>
    </source>
</evidence>
<dbReference type="AlphaFoldDB" id="A0A0M2HNS5"/>
<comment type="caution">
    <text evidence="1">The sequence shown here is derived from an EMBL/GenBank/DDBJ whole genome shotgun (WGS) entry which is preliminary data.</text>
</comment>
<proteinExistence type="predicted"/>
<dbReference type="Proteomes" id="UP000033900">
    <property type="component" value="Unassembled WGS sequence"/>
</dbReference>
<dbReference type="PATRIC" id="fig|273678.4.peg.2743"/>
<evidence type="ECO:0000313" key="2">
    <source>
        <dbReference type="Proteomes" id="UP000033900"/>
    </source>
</evidence>
<sequence>MDYERFEGPDGLEIRVPRDDDYRTCAVCGGDCEPEPMITEQHGVRIAFTCPEHGPQGVVDPFDDVR</sequence>
<dbReference type="EMBL" id="JYJB01000010">
    <property type="protein sequence ID" value="KJL46117.1"/>
    <property type="molecule type" value="Genomic_DNA"/>
</dbReference>